<reference evidence="2 3" key="1">
    <citation type="submission" date="2019-02" db="EMBL/GenBank/DDBJ databases">
        <title>Pedobacter sp. nov., a novel speices isolated from soil of pinguins habitat in Antarcitica.</title>
        <authorList>
            <person name="He R.-H."/>
        </authorList>
    </citation>
    <scope>NUCLEOTIDE SEQUENCE [LARGE SCALE GENOMIC DNA]</scope>
    <source>
        <strain evidence="2 3">E01020</strain>
    </source>
</reference>
<organism evidence="2 3">
    <name type="scientific">Pedobacter changchengzhani</name>
    <dbReference type="NCBI Taxonomy" id="2529274"/>
    <lineage>
        <taxon>Bacteria</taxon>
        <taxon>Pseudomonadati</taxon>
        <taxon>Bacteroidota</taxon>
        <taxon>Sphingobacteriia</taxon>
        <taxon>Sphingobacteriales</taxon>
        <taxon>Sphingobacteriaceae</taxon>
        <taxon>Pedobacter</taxon>
    </lineage>
</organism>
<feature type="transmembrane region" description="Helical" evidence="1">
    <location>
        <begin position="50"/>
        <end position="69"/>
    </location>
</feature>
<dbReference type="EMBL" id="SJCY01000012">
    <property type="protein sequence ID" value="TDG35203.1"/>
    <property type="molecule type" value="Genomic_DNA"/>
</dbReference>
<dbReference type="AlphaFoldDB" id="A0A4V2ZZX6"/>
<proteinExistence type="predicted"/>
<feature type="transmembrane region" description="Helical" evidence="1">
    <location>
        <begin position="21"/>
        <end position="44"/>
    </location>
</feature>
<evidence type="ECO:0000256" key="1">
    <source>
        <dbReference type="SAM" id="Phobius"/>
    </source>
</evidence>
<dbReference type="RefSeq" id="WP_133263529.1">
    <property type="nucleotide sequence ID" value="NZ_SJCY01000012.1"/>
</dbReference>
<keyword evidence="3" id="KW-1185">Reference proteome</keyword>
<evidence type="ECO:0000313" key="3">
    <source>
        <dbReference type="Proteomes" id="UP000295668"/>
    </source>
</evidence>
<keyword evidence="1" id="KW-0472">Membrane</keyword>
<protein>
    <submittedName>
        <fullName evidence="2">Redox-active disulfide protein 2</fullName>
    </submittedName>
</protein>
<gene>
    <name evidence="2" type="ORF">EZJ43_14995</name>
</gene>
<keyword evidence="1" id="KW-1133">Transmembrane helix</keyword>
<keyword evidence="1" id="KW-0812">Transmembrane</keyword>
<comment type="caution">
    <text evidence="2">The sequence shown here is derived from an EMBL/GenBank/DDBJ whole genome shotgun (WGS) entry which is preliminary data.</text>
</comment>
<dbReference type="Proteomes" id="UP000295668">
    <property type="component" value="Unassembled WGS sequence"/>
</dbReference>
<accession>A0A4V2ZZX6</accession>
<evidence type="ECO:0000313" key="2">
    <source>
        <dbReference type="EMBL" id="TDG35203.1"/>
    </source>
</evidence>
<dbReference type="OrthoDB" id="1263939at2"/>
<name>A0A4V2ZZX6_9SPHI</name>
<sequence>MQSNKFKEMSNEDLVKAKKSLRSITYALGIMLVVLIILNIFLLFKKGFSPMIFVPVALLPIVIINISSIKKMKAELKLRGI</sequence>